<name>A0A934NAD4_9BACT</name>
<evidence type="ECO:0000256" key="1">
    <source>
        <dbReference type="ARBA" id="ARBA00022679"/>
    </source>
</evidence>
<dbReference type="AlphaFoldDB" id="A0A934NAD4"/>
<proteinExistence type="predicted"/>
<dbReference type="Pfam" id="PF02515">
    <property type="entry name" value="CoA_transf_3"/>
    <property type="match status" value="1"/>
</dbReference>
<dbReference type="GO" id="GO:0008410">
    <property type="term" value="F:CoA-transferase activity"/>
    <property type="evidence" value="ECO:0007669"/>
    <property type="project" value="TreeGrafter"/>
</dbReference>
<sequence length="391" mass="41544">MTGTLQAAPLDGIRVVALEQAVAGPLCTRHLGDLGADVIKIERPGGGDLARGYDSVVHGESAYFAWLNRAKRSVVLDLTAAPDFAALEGLLGTADVFVHNLGPSAVDRMGLAWETLHDRWPQLISCGISGYGTDGPGAHRKGFDLLIQGESALVSVTGNADAPAKVGISIADISSGMYAFSSILAALILRGRTGEGLRIDVAMLDCLAEWMTHPLYHRMYGGKEPPRTGLFHNSICPYGPYPVTDGKTVNVGVHTPGQWRAFCTRVLDRPDLIEDERYHTNERRVANRATLEPIIVERLRTVEASALLEMLEAADIPCGVVNDVAGLADHVQLSSRDRWFEVGSPSGPIKALVPPFNLSGVAHSTGGVPGLGQHTQEVLAELAAAQAAAAE</sequence>
<evidence type="ECO:0000313" key="2">
    <source>
        <dbReference type="EMBL" id="MBJ7610027.1"/>
    </source>
</evidence>
<reference evidence="2 3" key="1">
    <citation type="submission" date="2020-10" db="EMBL/GenBank/DDBJ databases">
        <title>Ca. Dormibacterota MAGs.</title>
        <authorList>
            <person name="Montgomery K."/>
        </authorList>
    </citation>
    <scope>NUCLEOTIDE SEQUENCE [LARGE SCALE GENOMIC DNA]</scope>
    <source>
        <strain evidence="2">Mitchell_Peninsula_5</strain>
    </source>
</reference>
<dbReference type="PANTHER" id="PTHR48207">
    <property type="entry name" value="SUCCINATE--HYDROXYMETHYLGLUTARATE COA-TRANSFERASE"/>
    <property type="match status" value="1"/>
</dbReference>
<dbReference type="InterPro" id="IPR044855">
    <property type="entry name" value="CoA-Trfase_III_dom3_sf"/>
</dbReference>
<comment type="caution">
    <text evidence="2">The sequence shown here is derived from an EMBL/GenBank/DDBJ whole genome shotgun (WGS) entry which is preliminary data.</text>
</comment>
<dbReference type="InterPro" id="IPR050483">
    <property type="entry name" value="CoA-transferase_III_domain"/>
</dbReference>
<keyword evidence="1 2" id="KW-0808">Transferase</keyword>
<dbReference type="SUPFAM" id="SSF89796">
    <property type="entry name" value="CoA-transferase family III (CaiB/BaiF)"/>
    <property type="match status" value="1"/>
</dbReference>
<dbReference type="InterPro" id="IPR003673">
    <property type="entry name" value="CoA-Trfase_fam_III"/>
</dbReference>
<dbReference type="Gene3D" id="3.30.1540.10">
    <property type="entry name" value="formyl-coa transferase, domain 3"/>
    <property type="match status" value="1"/>
</dbReference>
<dbReference type="EMBL" id="JAEKNN010000054">
    <property type="protein sequence ID" value="MBJ7610027.1"/>
    <property type="molecule type" value="Genomic_DNA"/>
</dbReference>
<dbReference type="Proteomes" id="UP000614410">
    <property type="component" value="Unassembled WGS sequence"/>
</dbReference>
<dbReference type="PANTHER" id="PTHR48207:SF3">
    <property type="entry name" value="SUCCINATE--HYDROXYMETHYLGLUTARATE COA-TRANSFERASE"/>
    <property type="match status" value="1"/>
</dbReference>
<dbReference type="Gene3D" id="3.40.50.10540">
    <property type="entry name" value="Crotonobetainyl-coa:carnitine coa-transferase, domain 1"/>
    <property type="match status" value="1"/>
</dbReference>
<organism evidence="2 3">
    <name type="scientific">Candidatus Amunia macphersoniae</name>
    <dbReference type="NCBI Taxonomy" id="3127014"/>
    <lineage>
        <taxon>Bacteria</taxon>
        <taxon>Bacillati</taxon>
        <taxon>Candidatus Dormiibacterota</taxon>
        <taxon>Candidatus Dormibacteria</taxon>
        <taxon>Candidatus Aeolococcales</taxon>
        <taxon>Candidatus Aeolococcaceae</taxon>
        <taxon>Candidatus Amunia</taxon>
    </lineage>
</organism>
<protein>
    <submittedName>
        <fullName evidence="2">CoA transferase</fullName>
    </submittedName>
</protein>
<accession>A0A934NAD4</accession>
<evidence type="ECO:0000313" key="3">
    <source>
        <dbReference type="Proteomes" id="UP000614410"/>
    </source>
</evidence>
<gene>
    <name evidence="2" type="ORF">JF887_11450</name>
</gene>
<dbReference type="InterPro" id="IPR023606">
    <property type="entry name" value="CoA-Trfase_III_dom_1_sf"/>
</dbReference>